<dbReference type="PROSITE" id="PS50157">
    <property type="entry name" value="ZINC_FINGER_C2H2_2"/>
    <property type="match status" value="2"/>
</dbReference>
<dbReference type="PANTHER" id="PTHR24394">
    <property type="entry name" value="ZINC FINGER PROTEIN"/>
    <property type="match status" value="1"/>
</dbReference>
<sequence length="140" mass="16565">RVLPAIESITFGAIREICNNEVRLGHDNFINIEKTLPKEMHVASKSKKPKIMTRKNVKIPVECSICKKKLRMKSEMERHTRSHTQEKPYRCEICNQHFAYNYTLKHHKITHTGERPYNCDICSRHSPIKIVYMCINKYTH</sequence>
<dbReference type="InterPro" id="IPR013087">
    <property type="entry name" value="Znf_C2H2_type"/>
</dbReference>
<evidence type="ECO:0000313" key="10">
    <source>
        <dbReference type="Proteomes" id="UP001233999"/>
    </source>
</evidence>
<evidence type="ECO:0000313" key="9">
    <source>
        <dbReference type="EMBL" id="KAJ9587549.1"/>
    </source>
</evidence>
<feature type="domain" description="C2H2-type" evidence="8">
    <location>
        <begin position="61"/>
        <end position="88"/>
    </location>
</feature>
<name>A0AAD8EF50_DIPPU</name>
<keyword evidence="4 7" id="KW-0863">Zinc-finger</keyword>
<dbReference type="SMART" id="SM00355">
    <property type="entry name" value="ZnF_C2H2"/>
    <property type="match status" value="2"/>
</dbReference>
<dbReference type="InterPro" id="IPR036236">
    <property type="entry name" value="Znf_C2H2_sf"/>
</dbReference>
<proteinExistence type="predicted"/>
<evidence type="ECO:0000256" key="6">
    <source>
        <dbReference type="ARBA" id="ARBA00023242"/>
    </source>
</evidence>
<dbReference type="PANTHER" id="PTHR24394:SF29">
    <property type="entry name" value="MYONEURIN"/>
    <property type="match status" value="1"/>
</dbReference>
<evidence type="ECO:0000256" key="2">
    <source>
        <dbReference type="ARBA" id="ARBA00022723"/>
    </source>
</evidence>
<dbReference type="PROSITE" id="PS00028">
    <property type="entry name" value="ZINC_FINGER_C2H2_1"/>
    <property type="match status" value="2"/>
</dbReference>
<evidence type="ECO:0000256" key="3">
    <source>
        <dbReference type="ARBA" id="ARBA00022737"/>
    </source>
</evidence>
<dbReference type="AlphaFoldDB" id="A0AAD8EF50"/>
<keyword evidence="10" id="KW-1185">Reference proteome</keyword>
<keyword evidence="2" id="KW-0479">Metal-binding</keyword>
<evidence type="ECO:0000256" key="4">
    <source>
        <dbReference type="ARBA" id="ARBA00022771"/>
    </source>
</evidence>
<reference evidence="9" key="2">
    <citation type="submission" date="2023-05" db="EMBL/GenBank/DDBJ databases">
        <authorList>
            <person name="Fouks B."/>
        </authorList>
    </citation>
    <scope>NUCLEOTIDE SEQUENCE</scope>
    <source>
        <strain evidence="9">Stay&amp;Tobe</strain>
        <tissue evidence="9">Testes</tissue>
    </source>
</reference>
<comment type="caution">
    <text evidence="9">The sequence shown here is derived from an EMBL/GenBank/DDBJ whole genome shotgun (WGS) entry which is preliminary data.</text>
</comment>
<evidence type="ECO:0000256" key="1">
    <source>
        <dbReference type="ARBA" id="ARBA00004123"/>
    </source>
</evidence>
<keyword evidence="5" id="KW-0862">Zinc</keyword>
<dbReference type="GO" id="GO:0005634">
    <property type="term" value="C:nucleus"/>
    <property type="evidence" value="ECO:0007669"/>
    <property type="project" value="UniProtKB-SubCell"/>
</dbReference>
<evidence type="ECO:0000256" key="7">
    <source>
        <dbReference type="PROSITE-ProRule" id="PRU00042"/>
    </source>
</evidence>
<feature type="non-terminal residue" evidence="9">
    <location>
        <position position="1"/>
    </location>
</feature>
<comment type="subcellular location">
    <subcellularLocation>
        <location evidence="1">Nucleus</location>
    </subcellularLocation>
</comment>
<feature type="non-terminal residue" evidence="9">
    <location>
        <position position="140"/>
    </location>
</feature>
<organism evidence="9 10">
    <name type="scientific">Diploptera punctata</name>
    <name type="common">Pacific beetle cockroach</name>
    <dbReference type="NCBI Taxonomy" id="6984"/>
    <lineage>
        <taxon>Eukaryota</taxon>
        <taxon>Metazoa</taxon>
        <taxon>Ecdysozoa</taxon>
        <taxon>Arthropoda</taxon>
        <taxon>Hexapoda</taxon>
        <taxon>Insecta</taxon>
        <taxon>Pterygota</taxon>
        <taxon>Neoptera</taxon>
        <taxon>Polyneoptera</taxon>
        <taxon>Dictyoptera</taxon>
        <taxon>Blattodea</taxon>
        <taxon>Blaberoidea</taxon>
        <taxon>Blaberidae</taxon>
        <taxon>Diplopterinae</taxon>
        <taxon>Diploptera</taxon>
    </lineage>
</organism>
<evidence type="ECO:0000256" key="5">
    <source>
        <dbReference type="ARBA" id="ARBA00022833"/>
    </source>
</evidence>
<accession>A0AAD8EF50</accession>
<evidence type="ECO:0000259" key="8">
    <source>
        <dbReference type="PROSITE" id="PS50157"/>
    </source>
</evidence>
<dbReference type="GO" id="GO:0000981">
    <property type="term" value="F:DNA-binding transcription factor activity, RNA polymerase II-specific"/>
    <property type="evidence" value="ECO:0007669"/>
    <property type="project" value="TreeGrafter"/>
</dbReference>
<dbReference type="GO" id="GO:0008270">
    <property type="term" value="F:zinc ion binding"/>
    <property type="evidence" value="ECO:0007669"/>
    <property type="project" value="UniProtKB-KW"/>
</dbReference>
<dbReference type="Pfam" id="PF00096">
    <property type="entry name" value="zf-C2H2"/>
    <property type="match status" value="2"/>
</dbReference>
<dbReference type="EMBL" id="JASPKZ010006089">
    <property type="protein sequence ID" value="KAJ9587549.1"/>
    <property type="molecule type" value="Genomic_DNA"/>
</dbReference>
<dbReference type="Proteomes" id="UP001233999">
    <property type="component" value="Unassembled WGS sequence"/>
</dbReference>
<protein>
    <recommendedName>
        <fullName evidence="8">C2H2-type domain-containing protein</fullName>
    </recommendedName>
</protein>
<gene>
    <name evidence="9" type="ORF">L9F63_019020</name>
</gene>
<dbReference type="SUPFAM" id="SSF57667">
    <property type="entry name" value="beta-beta-alpha zinc fingers"/>
    <property type="match status" value="1"/>
</dbReference>
<keyword evidence="6" id="KW-0539">Nucleus</keyword>
<dbReference type="FunFam" id="3.30.160.60:FF:002343">
    <property type="entry name" value="Zinc finger protein 33A"/>
    <property type="match status" value="1"/>
</dbReference>
<feature type="domain" description="C2H2-type" evidence="8">
    <location>
        <begin position="89"/>
        <end position="116"/>
    </location>
</feature>
<dbReference type="Gene3D" id="3.30.160.60">
    <property type="entry name" value="Classic Zinc Finger"/>
    <property type="match status" value="3"/>
</dbReference>
<reference evidence="9" key="1">
    <citation type="journal article" date="2023" name="IScience">
        <title>Live-bearing cockroach genome reveals convergent evolutionary mechanisms linked to viviparity in insects and beyond.</title>
        <authorList>
            <person name="Fouks B."/>
            <person name="Harrison M.C."/>
            <person name="Mikhailova A.A."/>
            <person name="Marchal E."/>
            <person name="English S."/>
            <person name="Carruthers M."/>
            <person name="Jennings E.C."/>
            <person name="Chiamaka E.L."/>
            <person name="Frigard R.A."/>
            <person name="Pippel M."/>
            <person name="Attardo G.M."/>
            <person name="Benoit J.B."/>
            <person name="Bornberg-Bauer E."/>
            <person name="Tobe S.S."/>
        </authorList>
    </citation>
    <scope>NUCLEOTIDE SEQUENCE</scope>
    <source>
        <strain evidence="9">Stay&amp;Tobe</strain>
    </source>
</reference>
<keyword evidence="3" id="KW-0677">Repeat</keyword>